<dbReference type="EMBL" id="KI685273">
    <property type="protein sequence ID" value="ETK91898.1"/>
    <property type="molecule type" value="Genomic_DNA"/>
</dbReference>
<evidence type="ECO:0000313" key="2">
    <source>
        <dbReference type="EMBL" id="ETM51630.1"/>
    </source>
</evidence>
<reference evidence="1" key="1">
    <citation type="submission" date="2013-11" db="EMBL/GenBank/DDBJ databases">
        <title>The Genome Sequence of Phytophthora parasitica CJ02B3.</title>
        <authorList>
            <consortium name="The Broad Institute Genomics Platform"/>
            <person name="Russ C."/>
            <person name="Tyler B."/>
            <person name="Panabieres F."/>
            <person name="Shan W."/>
            <person name="Tripathy S."/>
            <person name="Grunwald N."/>
            <person name="Machado M."/>
            <person name="Johnson C.S."/>
            <person name="Arredondo F."/>
            <person name="Hong C."/>
            <person name="Coffey M."/>
            <person name="Young S.K."/>
            <person name="Zeng Q."/>
            <person name="Gargeya S."/>
            <person name="Fitzgerald M."/>
            <person name="Abouelleil A."/>
            <person name="Alvarado L."/>
            <person name="Chapman S.B."/>
            <person name="Gainer-Dewar J."/>
            <person name="Goldberg J."/>
            <person name="Griggs A."/>
            <person name="Gujja S."/>
            <person name="Hansen M."/>
            <person name="Howarth C."/>
            <person name="Imamovic A."/>
            <person name="Ireland A."/>
            <person name="Larimer J."/>
            <person name="McCowan C."/>
            <person name="Murphy C."/>
            <person name="Pearson M."/>
            <person name="Poon T.W."/>
            <person name="Priest M."/>
            <person name="Roberts A."/>
            <person name="Saif S."/>
            <person name="Shea T."/>
            <person name="Sykes S."/>
            <person name="Wortman J."/>
            <person name="Nusbaum C."/>
            <person name="Birren B."/>
        </authorList>
    </citation>
    <scope>NUCLEOTIDE SEQUENCE [LARGE SCALE GENOMIC DNA]</scope>
    <source>
        <strain evidence="1">CJ02B3</strain>
    </source>
</reference>
<proteinExistence type="predicted"/>
<gene>
    <name evidence="2" type="ORF">L914_04576</name>
    <name evidence="1" type="ORF">L915_04630</name>
</gene>
<feature type="non-terminal residue" evidence="1">
    <location>
        <position position="31"/>
    </location>
</feature>
<accession>W2H9F0</accession>
<protein>
    <submittedName>
        <fullName evidence="1">Uncharacterized protein</fullName>
    </submittedName>
</protein>
<evidence type="ECO:0000313" key="1">
    <source>
        <dbReference type="EMBL" id="ETK91898.1"/>
    </source>
</evidence>
<sequence>MPLWSYARSYSAGLDETRTIGIEMARSYITG</sequence>
<name>W2H9F0_PHYNI</name>
<reference evidence="2" key="2">
    <citation type="submission" date="2013-11" db="EMBL/GenBank/DDBJ databases">
        <title>The Genome Sequence of Phytophthora parasitica IAC_01/95.</title>
        <authorList>
            <consortium name="The Broad Institute Genomics Platform"/>
            <person name="Russ C."/>
            <person name="Tyler B."/>
            <person name="Panabieres F."/>
            <person name="Shan W."/>
            <person name="Tripathy S."/>
            <person name="Grunwald N."/>
            <person name="Machado M."/>
            <person name="Johnson C.S."/>
            <person name="Arredondo F."/>
            <person name="Hong C."/>
            <person name="Coffey M."/>
            <person name="Young S.K."/>
            <person name="Zeng Q."/>
            <person name="Gargeya S."/>
            <person name="Fitzgerald M."/>
            <person name="Abouelleil A."/>
            <person name="Alvarado L."/>
            <person name="Chapman S.B."/>
            <person name="Gainer-Dewar J."/>
            <person name="Goldberg J."/>
            <person name="Griggs A."/>
            <person name="Gujja S."/>
            <person name="Hansen M."/>
            <person name="Howarth C."/>
            <person name="Imamovic A."/>
            <person name="Ireland A."/>
            <person name="Larimer J."/>
            <person name="McCowan C."/>
            <person name="Murphy C."/>
            <person name="Pearson M."/>
            <person name="Poon T.W."/>
            <person name="Priest M."/>
            <person name="Roberts A."/>
            <person name="Saif S."/>
            <person name="Shea T."/>
            <person name="Sykes S."/>
            <person name="Wortman J."/>
            <person name="Nusbaum C."/>
            <person name="Birren B."/>
        </authorList>
    </citation>
    <scope>NUCLEOTIDE SEQUENCE [LARGE SCALE GENOMIC DNA]</scope>
    <source>
        <strain evidence="2">IAC_01/95</strain>
    </source>
</reference>
<organism evidence="1">
    <name type="scientific">Phytophthora nicotianae</name>
    <name type="common">Potato buckeye rot agent</name>
    <name type="synonym">Phytophthora parasitica</name>
    <dbReference type="NCBI Taxonomy" id="4792"/>
    <lineage>
        <taxon>Eukaryota</taxon>
        <taxon>Sar</taxon>
        <taxon>Stramenopiles</taxon>
        <taxon>Oomycota</taxon>
        <taxon>Peronosporomycetes</taxon>
        <taxon>Peronosporales</taxon>
        <taxon>Peronosporaceae</taxon>
        <taxon>Phytophthora</taxon>
    </lineage>
</organism>
<dbReference type="Proteomes" id="UP000053236">
    <property type="component" value="Unassembled WGS sequence"/>
</dbReference>
<dbReference type="EMBL" id="KI691795">
    <property type="protein sequence ID" value="ETM51630.1"/>
    <property type="molecule type" value="Genomic_DNA"/>
</dbReference>
<dbReference type="AlphaFoldDB" id="W2H9F0"/>
<dbReference type="Proteomes" id="UP000054532">
    <property type="component" value="Unassembled WGS sequence"/>
</dbReference>